<dbReference type="CDD" id="cd00446">
    <property type="entry name" value="GrpE"/>
    <property type="match status" value="1"/>
</dbReference>
<evidence type="ECO:0000256" key="8">
    <source>
        <dbReference type="ARBA" id="ARBA00072274"/>
    </source>
</evidence>
<evidence type="ECO:0000313" key="16">
    <source>
        <dbReference type="Proteomes" id="UP000264589"/>
    </source>
</evidence>
<dbReference type="SUPFAM" id="SSF51064">
    <property type="entry name" value="Head domain of nucleotide exchange factor GrpE"/>
    <property type="match status" value="1"/>
</dbReference>
<dbReference type="RefSeq" id="WP_116392003.1">
    <property type="nucleotide sequence ID" value="NZ_QUQO01000001.1"/>
</dbReference>
<comment type="similarity">
    <text evidence="2 10 12">Belongs to the GrpE family.</text>
</comment>
<protein>
    <recommendedName>
        <fullName evidence="8 10">Protein GrpE</fullName>
    </recommendedName>
    <alternativeName>
        <fullName evidence="9 10">HSP-70 cofactor</fullName>
    </alternativeName>
</protein>
<evidence type="ECO:0000256" key="12">
    <source>
        <dbReference type="RuleBase" id="RU004478"/>
    </source>
</evidence>
<evidence type="ECO:0000256" key="6">
    <source>
        <dbReference type="ARBA" id="ARBA00023186"/>
    </source>
</evidence>
<dbReference type="InterPro" id="IPR009012">
    <property type="entry name" value="GrpE_head"/>
</dbReference>
<dbReference type="GO" id="GO:0006457">
    <property type="term" value="P:protein folding"/>
    <property type="evidence" value="ECO:0007669"/>
    <property type="project" value="InterPro"/>
</dbReference>
<comment type="function">
    <text evidence="7 10 11">Participates actively in the response to hyperosmotic and heat shock by preventing the aggregation of stress-denatured proteins, in association with DnaK and GrpE. It is the nucleotide exchange factor for DnaK and may function as a thermosensor. Unfolded proteins bind initially to DnaJ; upon interaction with the DnaJ-bound protein, DnaK hydrolyzes its bound ATP, resulting in the formation of a stable complex. GrpE releases ADP from DnaK; ATP binding to DnaK triggers the release of the substrate protein, thus completing the reaction cycle. Several rounds of ATP-dependent interactions between DnaJ, DnaK and GrpE are required for fully efficient folding.</text>
</comment>
<dbReference type="InterPro" id="IPR000740">
    <property type="entry name" value="GrpE"/>
</dbReference>
<dbReference type="SUPFAM" id="SSF58014">
    <property type="entry name" value="Coiled-coil domain of nucleotide exchange factor GrpE"/>
    <property type="match status" value="1"/>
</dbReference>
<organism evidence="15 16">
    <name type="scientific">Parvularcula marina</name>
    <dbReference type="NCBI Taxonomy" id="2292771"/>
    <lineage>
        <taxon>Bacteria</taxon>
        <taxon>Pseudomonadati</taxon>
        <taxon>Pseudomonadota</taxon>
        <taxon>Alphaproteobacteria</taxon>
        <taxon>Parvularculales</taxon>
        <taxon>Parvularculaceae</taxon>
        <taxon>Parvularcula</taxon>
    </lineage>
</organism>
<dbReference type="PANTHER" id="PTHR21237">
    <property type="entry name" value="GRPE PROTEIN"/>
    <property type="match status" value="1"/>
</dbReference>
<keyword evidence="16" id="KW-1185">Reference proteome</keyword>
<comment type="subunit">
    <text evidence="3 10">Homodimer.</text>
</comment>
<evidence type="ECO:0000256" key="14">
    <source>
        <dbReference type="SAM" id="MobiDB-lite"/>
    </source>
</evidence>
<feature type="coiled-coil region" evidence="13">
    <location>
        <begin position="41"/>
        <end position="79"/>
    </location>
</feature>
<evidence type="ECO:0000256" key="2">
    <source>
        <dbReference type="ARBA" id="ARBA00009054"/>
    </source>
</evidence>
<dbReference type="Proteomes" id="UP000264589">
    <property type="component" value="Unassembled WGS sequence"/>
</dbReference>
<evidence type="ECO:0000256" key="5">
    <source>
        <dbReference type="ARBA" id="ARBA00023016"/>
    </source>
</evidence>
<dbReference type="InParanoid" id="A0A371RIV5"/>
<keyword evidence="5 10" id="KW-0346">Stress response</keyword>
<feature type="compositionally biased region" description="Basic and acidic residues" evidence="14">
    <location>
        <begin position="18"/>
        <end position="29"/>
    </location>
</feature>
<evidence type="ECO:0000256" key="7">
    <source>
        <dbReference type="ARBA" id="ARBA00053401"/>
    </source>
</evidence>
<feature type="compositionally biased region" description="Basic and acidic residues" evidence="14">
    <location>
        <begin position="1"/>
        <end position="10"/>
    </location>
</feature>
<dbReference type="OrthoDB" id="9789811at2"/>
<dbReference type="GO" id="GO:0042803">
    <property type="term" value="F:protein homodimerization activity"/>
    <property type="evidence" value="ECO:0007669"/>
    <property type="project" value="InterPro"/>
</dbReference>
<dbReference type="PRINTS" id="PR00773">
    <property type="entry name" value="GRPEPROTEIN"/>
</dbReference>
<dbReference type="AlphaFoldDB" id="A0A371RIV5"/>
<dbReference type="GO" id="GO:0005737">
    <property type="term" value="C:cytoplasm"/>
    <property type="evidence" value="ECO:0007669"/>
    <property type="project" value="UniProtKB-SubCell"/>
</dbReference>
<dbReference type="PROSITE" id="PS01071">
    <property type="entry name" value="GRPE"/>
    <property type="match status" value="1"/>
</dbReference>
<proteinExistence type="inferred from homology"/>
<keyword evidence="13" id="KW-0175">Coiled coil</keyword>
<dbReference type="Gene3D" id="3.90.20.20">
    <property type="match status" value="1"/>
</dbReference>
<evidence type="ECO:0000256" key="9">
    <source>
        <dbReference type="ARBA" id="ARBA00076414"/>
    </source>
</evidence>
<gene>
    <name evidence="10 15" type="primary">grpE</name>
    <name evidence="15" type="ORF">DX908_08930</name>
</gene>
<evidence type="ECO:0000256" key="10">
    <source>
        <dbReference type="HAMAP-Rule" id="MF_01151"/>
    </source>
</evidence>
<reference evidence="15 16" key="1">
    <citation type="submission" date="2018-08" db="EMBL/GenBank/DDBJ databases">
        <title>Parvularcula sp. SM1705, isolated from surface water of the South Sea China.</title>
        <authorList>
            <person name="Sun L."/>
        </authorList>
    </citation>
    <scope>NUCLEOTIDE SEQUENCE [LARGE SCALE GENOMIC DNA]</scope>
    <source>
        <strain evidence="15 16">SM1705</strain>
    </source>
</reference>
<evidence type="ECO:0000256" key="4">
    <source>
        <dbReference type="ARBA" id="ARBA00022490"/>
    </source>
</evidence>
<comment type="subcellular location">
    <subcellularLocation>
        <location evidence="1 10">Cytoplasm</location>
    </subcellularLocation>
</comment>
<dbReference type="GO" id="GO:0000774">
    <property type="term" value="F:adenyl-nucleotide exchange factor activity"/>
    <property type="evidence" value="ECO:0007669"/>
    <property type="project" value="InterPro"/>
</dbReference>
<accession>A0A371RIV5</accession>
<dbReference type="InterPro" id="IPR013805">
    <property type="entry name" value="GrpE_CC"/>
</dbReference>
<dbReference type="Pfam" id="PF01025">
    <property type="entry name" value="GrpE"/>
    <property type="match status" value="1"/>
</dbReference>
<name>A0A371RIV5_9PROT</name>
<comment type="caution">
    <text evidence="15">The sequence shown here is derived from an EMBL/GenBank/DDBJ whole genome shotgun (WGS) entry which is preliminary data.</text>
</comment>
<dbReference type="PANTHER" id="PTHR21237:SF23">
    <property type="entry name" value="GRPE PROTEIN HOMOLOG, MITOCHONDRIAL"/>
    <property type="match status" value="1"/>
</dbReference>
<evidence type="ECO:0000256" key="3">
    <source>
        <dbReference type="ARBA" id="ARBA00011738"/>
    </source>
</evidence>
<dbReference type="HAMAP" id="MF_01151">
    <property type="entry name" value="GrpE"/>
    <property type="match status" value="1"/>
</dbReference>
<keyword evidence="6 10" id="KW-0143">Chaperone</keyword>
<feature type="region of interest" description="Disordered" evidence="14">
    <location>
        <begin position="1"/>
        <end position="29"/>
    </location>
</feature>
<evidence type="ECO:0000256" key="13">
    <source>
        <dbReference type="SAM" id="Coils"/>
    </source>
</evidence>
<evidence type="ECO:0000256" key="11">
    <source>
        <dbReference type="RuleBase" id="RU000639"/>
    </source>
</evidence>
<dbReference type="NCBIfam" id="NF010738">
    <property type="entry name" value="PRK14140.1"/>
    <property type="match status" value="1"/>
</dbReference>
<dbReference type="FunCoup" id="A0A371RIV5">
    <property type="interactions" value="493"/>
</dbReference>
<dbReference type="EMBL" id="QUQO01000001">
    <property type="protein sequence ID" value="RFB05371.1"/>
    <property type="molecule type" value="Genomic_DNA"/>
</dbReference>
<dbReference type="FunFam" id="2.30.22.10:FF:000001">
    <property type="entry name" value="Protein GrpE"/>
    <property type="match status" value="1"/>
</dbReference>
<sequence length="207" mass="22507">MSDTDGKPEDPVMDEESLMDHEPEDIPDHLRDEALDGHQIKKLAEERIAEMQGEIDGLKDQLLRVAAELDNTRRRADREKADASKYGITSFARDLLSVADNFQRALDHTPEDPTTMDAEALNGFVGGIRMTEKELLTVFERNGVVRIHPAGEPFDPNVHQAIAQVPGGGAAKDIVVDVVAPGFLIGDRVIRPAMVTVSTGAEATASS</sequence>
<dbReference type="GO" id="GO:0051087">
    <property type="term" value="F:protein-folding chaperone binding"/>
    <property type="evidence" value="ECO:0007669"/>
    <property type="project" value="InterPro"/>
</dbReference>
<dbReference type="Gene3D" id="2.30.22.10">
    <property type="entry name" value="Head domain of nucleotide exchange factor GrpE"/>
    <property type="match status" value="1"/>
</dbReference>
<evidence type="ECO:0000256" key="1">
    <source>
        <dbReference type="ARBA" id="ARBA00004496"/>
    </source>
</evidence>
<dbReference type="GO" id="GO:0051082">
    <property type="term" value="F:unfolded protein binding"/>
    <property type="evidence" value="ECO:0007669"/>
    <property type="project" value="TreeGrafter"/>
</dbReference>
<evidence type="ECO:0000313" key="15">
    <source>
        <dbReference type="EMBL" id="RFB05371.1"/>
    </source>
</evidence>
<keyword evidence="4 10" id="KW-0963">Cytoplasm</keyword>